<feature type="compositionally biased region" description="Low complexity" evidence="4">
    <location>
        <begin position="257"/>
        <end position="301"/>
    </location>
</feature>
<dbReference type="Gene3D" id="2.60.120.40">
    <property type="match status" value="1"/>
</dbReference>
<dbReference type="InterPro" id="IPR001073">
    <property type="entry name" value="C1q_dom"/>
</dbReference>
<comment type="subcellular location">
    <subcellularLocation>
        <location evidence="1">Secreted</location>
    </subcellularLocation>
</comment>
<feature type="signal peptide" evidence="5">
    <location>
        <begin position="1"/>
        <end position="20"/>
    </location>
</feature>
<comment type="caution">
    <text evidence="7">The sequence shown here is derived from an EMBL/GenBank/DDBJ whole genome shotgun (WGS) entry which is preliminary data.</text>
</comment>
<dbReference type="InterPro" id="IPR008160">
    <property type="entry name" value="Collagen"/>
</dbReference>
<feature type="compositionally biased region" description="Low complexity" evidence="4">
    <location>
        <begin position="175"/>
        <end position="198"/>
    </location>
</feature>
<dbReference type="GO" id="GO:0030198">
    <property type="term" value="P:extracellular matrix organization"/>
    <property type="evidence" value="ECO:0007669"/>
    <property type="project" value="TreeGrafter"/>
</dbReference>
<evidence type="ECO:0000256" key="4">
    <source>
        <dbReference type="SAM" id="MobiDB-lite"/>
    </source>
</evidence>
<keyword evidence="3 5" id="KW-0732">Signal</keyword>
<proteinExistence type="predicted"/>
<dbReference type="SUPFAM" id="SSF49842">
    <property type="entry name" value="TNF-like"/>
    <property type="match status" value="1"/>
</dbReference>
<dbReference type="PANTHER" id="PTHR24023">
    <property type="entry name" value="COLLAGEN ALPHA"/>
    <property type="match status" value="1"/>
</dbReference>
<feature type="region of interest" description="Disordered" evidence="4">
    <location>
        <begin position="175"/>
        <end position="309"/>
    </location>
</feature>
<organism evidence="7 8">
    <name type="scientific">Solitalea longa</name>
    <dbReference type="NCBI Taxonomy" id="2079460"/>
    <lineage>
        <taxon>Bacteria</taxon>
        <taxon>Pseudomonadati</taxon>
        <taxon>Bacteroidota</taxon>
        <taxon>Sphingobacteriia</taxon>
        <taxon>Sphingobacteriales</taxon>
        <taxon>Sphingobacteriaceae</taxon>
        <taxon>Solitalea</taxon>
    </lineage>
</organism>
<dbReference type="Proteomes" id="UP000236893">
    <property type="component" value="Unassembled WGS sequence"/>
</dbReference>
<dbReference type="InterPro" id="IPR050149">
    <property type="entry name" value="Collagen_superfamily"/>
</dbReference>
<feature type="compositionally biased region" description="Low complexity" evidence="4">
    <location>
        <begin position="233"/>
        <end position="250"/>
    </location>
</feature>
<keyword evidence="2" id="KW-0964">Secreted</keyword>
<dbReference type="PANTHER" id="PTHR24023:SF1115">
    <property type="entry name" value="FIBRILLAR COLLAGEN NC1 DOMAIN-CONTAINING PROTEIN"/>
    <property type="match status" value="1"/>
</dbReference>
<dbReference type="InterPro" id="IPR008983">
    <property type="entry name" value="Tumour_necrosis_fac-like_dom"/>
</dbReference>
<evidence type="ECO:0000256" key="5">
    <source>
        <dbReference type="SAM" id="SignalP"/>
    </source>
</evidence>
<accession>A0A2S5A6V8</accession>
<feature type="region of interest" description="Disordered" evidence="4">
    <location>
        <begin position="466"/>
        <end position="613"/>
    </location>
</feature>
<sequence length="925" mass="89761">MKAKIYALLLILSISFQVFGQNGLTGFNYQTIIRNSSGTPLANQKVNMRFSVLSGSGSGAIEYAETQQLSTNQYGLINHTIGRGTPVQGRFSEIKWSSANQYVKIEADLKGGTNFSQIGVVELTAVPYALYSLGSSSPGSKELGTVKPTTQVVNTVTQPNQTASDTCCCPQGAQGPMGPQGAQGLQGATGATGAQGPKGETGIQGPVGAQGLQGEKGNVGATGAQGPKGDTGSQGPKGAQGPQGVAGPPGDCKTVVGPAGPAGPQGATGATGPQGPAGATGPAGPQGPQGIPGPSGSIEGASAGGDLSGTYPNPSVIKIQNFAVSSNTPSNGQVLQWNGSAWTPSTFSGGSGGLTLPFTGSLYYSGIVFGLTSTGTGTTFSATNNGLGPTGVFSIGAVTNTNNAISATTIGTGAAVFGQANGSGLGGSFSSTSGKALVTQGSLQFKGIGEGSGKVLTSDATGNATWQTISGTVGPPGPAGPAGPAGPQGAKGDTGATGATGPAGPAGSQGAKGDIGATGPAGAAGPQGAKGDTGATGATGATGPVGPQGAKGNTGATGATGAQGLTGPIGPQGPQGPAGPQGPQGPAGPAGGGGGGATGAAGGDLSGNYPNPTVVKLQTRPIATTAPDSGQVLKWNGSSWSPAIDGGGLTLPFVGSVFTTATAFGLTSTGSGTTFSATNNGLGPAAVITIGSATNTNHGVRSTTIGTGNAINGSTSNTGAGVAGQATGSGIGGSFTATTTNGKALVTDGKVQIKGQGAGAGKVLTSDQDGNATWQTPSGGGGTVSAAFEAVPPTDTAKAVNVTVGTEFALKFNKENFDRGNVYDTTGVFKAPSAGGYHFNVAITVDSAPYAGLTTLILKKNGAKYRVAVSPENNSGTITMQLNVDIYLNQNDTVTLALLLNNTKGKTKKLYWGSQYSYFSGFKLF</sequence>
<dbReference type="RefSeq" id="WP_103788157.1">
    <property type="nucleotide sequence ID" value="NZ_PQVF01000003.1"/>
</dbReference>
<dbReference type="Pfam" id="PF00386">
    <property type="entry name" value="C1q"/>
    <property type="match status" value="1"/>
</dbReference>
<dbReference type="GO" id="GO:0005615">
    <property type="term" value="C:extracellular space"/>
    <property type="evidence" value="ECO:0007669"/>
    <property type="project" value="TreeGrafter"/>
</dbReference>
<dbReference type="EMBL" id="PQVF01000003">
    <property type="protein sequence ID" value="POY38027.1"/>
    <property type="molecule type" value="Genomic_DNA"/>
</dbReference>
<feature type="chain" id="PRO_5015441868" description="C1q domain-containing protein" evidence="5">
    <location>
        <begin position="21"/>
        <end position="925"/>
    </location>
</feature>
<evidence type="ECO:0000313" key="8">
    <source>
        <dbReference type="Proteomes" id="UP000236893"/>
    </source>
</evidence>
<protein>
    <recommendedName>
        <fullName evidence="6">C1q domain-containing protein</fullName>
    </recommendedName>
</protein>
<gene>
    <name evidence="7" type="ORF">C3K47_05750</name>
</gene>
<dbReference type="AlphaFoldDB" id="A0A2S5A6V8"/>
<feature type="domain" description="C1q" evidence="6">
    <location>
        <begin position="781"/>
        <end position="925"/>
    </location>
</feature>
<evidence type="ECO:0000256" key="2">
    <source>
        <dbReference type="ARBA" id="ARBA00022525"/>
    </source>
</evidence>
<evidence type="ECO:0000259" key="6">
    <source>
        <dbReference type="PROSITE" id="PS50871"/>
    </source>
</evidence>
<name>A0A2S5A6V8_9SPHI</name>
<evidence type="ECO:0000256" key="1">
    <source>
        <dbReference type="ARBA" id="ARBA00004613"/>
    </source>
</evidence>
<dbReference type="GO" id="GO:0031012">
    <property type="term" value="C:extracellular matrix"/>
    <property type="evidence" value="ECO:0007669"/>
    <property type="project" value="TreeGrafter"/>
</dbReference>
<evidence type="ECO:0000313" key="7">
    <source>
        <dbReference type="EMBL" id="POY38027.1"/>
    </source>
</evidence>
<evidence type="ECO:0000256" key="3">
    <source>
        <dbReference type="ARBA" id="ARBA00022729"/>
    </source>
</evidence>
<dbReference type="GO" id="GO:0030020">
    <property type="term" value="F:extracellular matrix structural constituent conferring tensile strength"/>
    <property type="evidence" value="ECO:0007669"/>
    <property type="project" value="TreeGrafter"/>
</dbReference>
<dbReference type="PROSITE" id="PS50871">
    <property type="entry name" value="C1Q"/>
    <property type="match status" value="1"/>
</dbReference>
<feature type="compositionally biased region" description="Low complexity" evidence="4">
    <location>
        <begin position="485"/>
        <end position="569"/>
    </location>
</feature>
<feature type="compositionally biased region" description="Gly residues" evidence="4">
    <location>
        <begin position="588"/>
        <end position="605"/>
    </location>
</feature>
<dbReference type="Pfam" id="PF01391">
    <property type="entry name" value="Collagen"/>
    <property type="match status" value="1"/>
</dbReference>
<keyword evidence="8" id="KW-1185">Reference proteome</keyword>
<reference evidence="7 8" key="1">
    <citation type="submission" date="2018-01" db="EMBL/GenBank/DDBJ databases">
        <authorList>
            <person name="Gaut B.S."/>
            <person name="Morton B.R."/>
            <person name="Clegg M.T."/>
            <person name="Duvall M.R."/>
        </authorList>
    </citation>
    <scope>NUCLEOTIDE SEQUENCE [LARGE SCALE GENOMIC DNA]</scope>
    <source>
        <strain evidence="7 8">HR-AV</strain>
    </source>
</reference>